<name>A0A3B1C1A8_9ZZZZ</name>
<feature type="region of interest" description="Disordered" evidence="1">
    <location>
        <begin position="195"/>
        <end position="216"/>
    </location>
</feature>
<dbReference type="Pfam" id="PF04350">
    <property type="entry name" value="PilO"/>
    <property type="match status" value="1"/>
</dbReference>
<organism evidence="3">
    <name type="scientific">hydrothermal vent metagenome</name>
    <dbReference type="NCBI Taxonomy" id="652676"/>
    <lineage>
        <taxon>unclassified sequences</taxon>
        <taxon>metagenomes</taxon>
        <taxon>ecological metagenomes</taxon>
    </lineage>
</organism>
<protein>
    <recommendedName>
        <fullName evidence="4">Type IV pilus biogenesis protein PilO</fullName>
    </recommendedName>
</protein>
<evidence type="ECO:0008006" key="4">
    <source>
        <dbReference type="Google" id="ProtNLM"/>
    </source>
</evidence>
<dbReference type="PANTHER" id="PTHR39555:SF1">
    <property type="entry name" value="TYPE IV PILUS INNER MEMBRANE COMPONENT PILO"/>
    <property type="match status" value="1"/>
</dbReference>
<reference evidence="3" key="1">
    <citation type="submission" date="2018-06" db="EMBL/GenBank/DDBJ databases">
        <authorList>
            <person name="Zhirakovskaya E."/>
        </authorList>
    </citation>
    <scope>NUCLEOTIDE SEQUENCE</scope>
</reference>
<dbReference type="InterPro" id="IPR014717">
    <property type="entry name" value="Transl_elong_EF1B/ribsomal_bS6"/>
</dbReference>
<evidence type="ECO:0000256" key="2">
    <source>
        <dbReference type="SAM" id="Phobius"/>
    </source>
</evidence>
<keyword evidence="2" id="KW-0472">Membrane</keyword>
<gene>
    <name evidence="3" type="ORF">MNBD_NITROSPINAE04-464</name>
</gene>
<dbReference type="Gene3D" id="3.30.70.60">
    <property type="match status" value="1"/>
</dbReference>
<dbReference type="GO" id="GO:0043683">
    <property type="term" value="P:type IV pilus assembly"/>
    <property type="evidence" value="ECO:0007669"/>
    <property type="project" value="InterPro"/>
</dbReference>
<proteinExistence type="predicted"/>
<evidence type="ECO:0000313" key="3">
    <source>
        <dbReference type="EMBL" id="VAX23979.1"/>
    </source>
</evidence>
<keyword evidence="2" id="KW-1133">Transmembrane helix</keyword>
<dbReference type="EMBL" id="UOGA01000258">
    <property type="protein sequence ID" value="VAX23979.1"/>
    <property type="molecule type" value="Genomic_DNA"/>
</dbReference>
<feature type="transmembrane region" description="Helical" evidence="2">
    <location>
        <begin position="20"/>
        <end position="42"/>
    </location>
</feature>
<dbReference type="AlphaFoldDB" id="A0A3B1C1A8"/>
<evidence type="ECO:0000256" key="1">
    <source>
        <dbReference type="SAM" id="MobiDB-lite"/>
    </source>
</evidence>
<dbReference type="PANTHER" id="PTHR39555">
    <property type="entry name" value="FIMBRIAL ASSEMBLY PROTEIN PILO-LIKE PROTEIN-RELATED"/>
    <property type="match status" value="1"/>
</dbReference>
<keyword evidence="2" id="KW-0812">Transmembrane</keyword>
<accession>A0A3B1C1A8</accession>
<sequence length="216" mass="24268">MDLDKVFEKVPYDKIIPLPNWQRAAGVLAVAAVILGLFYFAVIQGKNDEIGKLKESHDKIRKEVEDNRRYAQKLPKLMAKMKKLDAALKKASEILPTKKEIPELLEQVSNIGIQSGLEFVTFKPEIEVKQEFFSLVPVALTVTGKFHEVLKFFDEISHLARIVTIDNINMRSGSSQGGFTNLTVNCKATTYRFLELSERNPPPGPAGKKAKKGKKK</sequence>
<dbReference type="InterPro" id="IPR007445">
    <property type="entry name" value="PilO"/>
</dbReference>
<dbReference type="GO" id="GO:0043107">
    <property type="term" value="P:type IV pilus-dependent motility"/>
    <property type="evidence" value="ECO:0007669"/>
    <property type="project" value="InterPro"/>
</dbReference>